<gene>
    <name evidence="1" type="ORF">AVEN_173252_1</name>
</gene>
<evidence type="ECO:0000313" key="1">
    <source>
        <dbReference type="EMBL" id="GBM64096.1"/>
    </source>
</evidence>
<dbReference type="OrthoDB" id="7881929at2759"/>
<comment type="caution">
    <text evidence="1">The sequence shown here is derived from an EMBL/GenBank/DDBJ whole genome shotgun (WGS) entry which is preliminary data.</text>
</comment>
<reference evidence="1 2" key="1">
    <citation type="journal article" date="2019" name="Sci. Rep.">
        <title>Orb-weaving spider Araneus ventricosus genome elucidates the spidroin gene catalogue.</title>
        <authorList>
            <person name="Kono N."/>
            <person name="Nakamura H."/>
            <person name="Ohtoshi R."/>
            <person name="Moran D.A.P."/>
            <person name="Shinohara A."/>
            <person name="Yoshida Y."/>
            <person name="Fujiwara M."/>
            <person name="Mori M."/>
            <person name="Tomita M."/>
            <person name="Arakawa K."/>
        </authorList>
    </citation>
    <scope>NUCLEOTIDE SEQUENCE [LARGE SCALE GENOMIC DNA]</scope>
</reference>
<sequence>MDQDNCAKCSLCSNMLKISKGSYKGLNVHLRTKHCIDLSSENSQLKRPNSDLFPEASTSKPDSLDIICEEGITKIKSTTIDSYFEKETLWRRCSQAWSVKMVWPSVYFVHRQI</sequence>
<proteinExistence type="predicted"/>
<accession>A0A4Y2HFL6</accession>
<evidence type="ECO:0008006" key="3">
    <source>
        <dbReference type="Google" id="ProtNLM"/>
    </source>
</evidence>
<name>A0A4Y2HFL6_ARAVE</name>
<dbReference type="AlphaFoldDB" id="A0A4Y2HFL6"/>
<keyword evidence="2" id="KW-1185">Reference proteome</keyword>
<protein>
    <recommendedName>
        <fullName evidence="3">BED-type domain-containing protein</fullName>
    </recommendedName>
</protein>
<organism evidence="1 2">
    <name type="scientific">Araneus ventricosus</name>
    <name type="common">Orbweaver spider</name>
    <name type="synonym">Epeira ventricosa</name>
    <dbReference type="NCBI Taxonomy" id="182803"/>
    <lineage>
        <taxon>Eukaryota</taxon>
        <taxon>Metazoa</taxon>
        <taxon>Ecdysozoa</taxon>
        <taxon>Arthropoda</taxon>
        <taxon>Chelicerata</taxon>
        <taxon>Arachnida</taxon>
        <taxon>Araneae</taxon>
        <taxon>Araneomorphae</taxon>
        <taxon>Entelegynae</taxon>
        <taxon>Araneoidea</taxon>
        <taxon>Araneidae</taxon>
        <taxon>Araneus</taxon>
    </lineage>
</organism>
<dbReference type="Proteomes" id="UP000499080">
    <property type="component" value="Unassembled WGS sequence"/>
</dbReference>
<evidence type="ECO:0000313" key="2">
    <source>
        <dbReference type="Proteomes" id="UP000499080"/>
    </source>
</evidence>
<dbReference type="EMBL" id="BGPR01001909">
    <property type="protein sequence ID" value="GBM64096.1"/>
    <property type="molecule type" value="Genomic_DNA"/>
</dbReference>